<dbReference type="Gene3D" id="3.40.1010.10">
    <property type="entry name" value="Cobalt-precorrin-4 Transmethylase, Domain 1"/>
    <property type="match status" value="1"/>
</dbReference>
<dbReference type="InterPro" id="IPR014777">
    <property type="entry name" value="4pyrrole_Mease_sub1"/>
</dbReference>
<sequence>MSKPEVSNSSATLYIVATPIGNLGDISLRAIRVLQQVERIAAEDTRHSRRLLQHHGIDTPMLALHEHNEQQALRGMLELLKEGKSIALISDAGTPLISDPGFPLVRACRQQGIRVSPI</sequence>
<name>A0A831K391_9GAMM</name>
<feature type="domain" description="Tetrapyrrole methylase" evidence="1">
    <location>
        <begin position="12"/>
        <end position="116"/>
    </location>
</feature>
<organism evidence="2">
    <name type="scientific">Thiolapillus brandeum</name>
    <dbReference type="NCBI Taxonomy" id="1076588"/>
    <lineage>
        <taxon>Bacteria</taxon>
        <taxon>Pseudomonadati</taxon>
        <taxon>Pseudomonadota</taxon>
        <taxon>Gammaproteobacteria</taxon>
        <taxon>Chromatiales</taxon>
        <taxon>Sedimenticolaceae</taxon>
        <taxon>Thiolapillus</taxon>
    </lineage>
</organism>
<dbReference type="Proteomes" id="UP000885822">
    <property type="component" value="Unassembled WGS sequence"/>
</dbReference>
<evidence type="ECO:0000259" key="1">
    <source>
        <dbReference type="Pfam" id="PF00590"/>
    </source>
</evidence>
<dbReference type="PANTHER" id="PTHR46111">
    <property type="entry name" value="RIBOSOMAL RNA SMALL SUBUNIT METHYLTRANSFERASE I"/>
    <property type="match status" value="1"/>
</dbReference>
<dbReference type="PROSITE" id="PS01296">
    <property type="entry name" value="RSMI"/>
    <property type="match status" value="1"/>
</dbReference>
<dbReference type="AlphaFoldDB" id="A0A831K391"/>
<evidence type="ECO:0000313" key="2">
    <source>
        <dbReference type="EMBL" id="HDK37981.1"/>
    </source>
</evidence>
<dbReference type="FunFam" id="3.40.1010.10:FF:000002">
    <property type="entry name" value="Ribosomal RNA small subunit methyltransferase I"/>
    <property type="match status" value="1"/>
</dbReference>
<proteinExistence type="predicted"/>
<feature type="non-terminal residue" evidence="2">
    <location>
        <position position="118"/>
    </location>
</feature>
<dbReference type="SUPFAM" id="SSF53790">
    <property type="entry name" value="Tetrapyrrole methylase"/>
    <property type="match status" value="1"/>
</dbReference>
<dbReference type="InterPro" id="IPR008189">
    <property type="entry name" value="rRNA_ssu_MeTfrase_I"/>
</dbReference>
<gene>
    <name evidence="2" type="ORF">ENG92_03080</name>
</gene>
<dbReference type="PANTHER" id="PTHR46111:SF1">
    <property type="entry name" value="RIBOSOMAL RNA SMALL SUBUNIT METHYLTRANSFERASE I"/>
    <property type="match status" value="1"/>
</dbReference>
<accession>A0A831K391</accession>
<protein>
    <submittedName>
        <fullName evidence="2">rRNA (Cytidine-2'-O-)-methyltransferase</fullName>
    </submittedName>
</protein>
<dbReference type="Pfam" id="PF00590">
    <property type="entry name" value="TP_methylase"/>
    <property type="match status" value="1"/>
</dbReference>
<dbReference type="InterPro" id="IPR018063">
    <property type="entry name" value="SAM_MeTrfase_RsmI_CS"/>
</dbReference>
<reference evidence="2" key="1">
    <citation type="journal article" date="2020" name="mSystems">
        <title>Genome- and Community-Level Interaction Insights into Carbon Utilization and Element Cycling Functions of Hydrothermarchaeota in Hydrothermal Sediment.</title>
        <authorList>
            <person name="Zhou Z."/>
            <person name="Liu Y."/>
            <person name="Xu W."/>
            <person name="Pan J."/>
            <person name="Luo Z.H."/>
            <person name="Li M."/>
        </authorList>
    </citation>
    <scope>NUCLEOTIDE SEQUENCE [LARGE SCALE GENOMIC DNA]</scope>
    <source>
        <strain evidence="2">HyVt-26</strain>
    </source>
</reference>
<comment type="caution">
    <text evidence="2">The sequence shown here is derived from an EMBL/GenBank/DDBJ whole genome shotgun (WGS) entry which is preliminary data.</text>
</comment>
<dbReference type="InterPro" id="IPR000878">
    <property type="entry name" value="4pyrrol_Mease"/>
</dbReference>
<dbReference type="InterPro" id="IPR035996">
    <property type="entry name" value="4pyrrol_Methylase_sf"/>
</dbReference>
<dbReference type="GO" id="GO:0008168">
    <property type="term" value="F:methyltransferase activity"/>
    <property type="evidence" value="ECO:0007669"/>
    <property type="project" value="InterPro"/>
</dbReference>
<dbReference type="EMBL" id="DRCV01000136">
    <property type="protein sequence ID" value="HDK37981.1"/>
    <property type="molecule type" value="Genomic_DNA"/>
</dbReference>